<proteinExistence type="inferred from homology"/>
<keyword evidence="6 17" id="KW-0808">Transferase</keyword>
<comment type="cofactor">
    <cofactor evidence="17">
        <name>Mg(2+)</name>
        <dbReference type="ChEBI" id="CHEBI:18420"/>
    </cofactor>
    <text evidence="17">Binds 2 magnesium ions per subunit.</text>
</comment>
<dbReference type="Gene3D" id="1.10.150.20">
    <property type="entry name" value="5' to 3' exonuclease, C-terminal subdomain"/>
    <property type="match status" value="1"/>
</dbReference>
<evidence type="ECO:0000256" key="16">
    <source>
        <dbReference type="ARBA" id="ARBA00049244"/>
    </source>
</evidence>
<dbReference type="AlphaFoldDB" id="A0A1Y5PEC8"/>
<evidence type="ECO:0000256" key="5">
    <source>
        <dbReference type="ARBA" id="ARBA00022490"/>
    </source>
</evidence>
<dbReference type="GO" id="GO:0003887">
    <property type="term" value="F:DNA-directed DNA polymerase activity"/>
    <property type="evidence" value="ECO:0007669"/>
    <property type="project" value="UniProtKB-UniRule"/>
</dbReference>
<comment type="subunit">
    <text evidence="3 17">Monomer.</text>
</comment>
<keyword evidence="10 17" id="KW-0227">DNA damage</keyword>
<keyword evidence="12 17" id="KW-0239">DNA-directed DNA polymerase</keyword>
<sequence>MNTPEPQMWVLHVDLDQFLASVELRRHPELVGLPVIVGGSGDPTEPRKVVTCASYEARGFGVHAGMPLRSAARRCPDATFLPSDPAAYDEASDQVMGLLRDLGHPVEVWGWDEAYVGAHVADPVELAERIRTTIAAETGLACSVGISDNKQRAKVATGFGKPDGVYTLTDANWMEVMGARPVDALWGVGPKTTKKLDSLGITSVRQLAHTDAELLTATFGPRTGLWLLLLAKGGGDATVSAEPWIPRSRSHVVTFPRDLTERAEMDAAVVDLARHALADVVAKSRIVIRVAVTVRTNTFYTRTKIRKLDQPSVDVEVVTAAALRVLDLFELDRPVRLLGVRLELTPPA</sequence>
<comment type="similarity">
    <text evidence="2 17">Belongs to the DNA polymerase type-Y family.</text>
</comment>
<keyword evidence="8 17" id="KW-0235">DNA replication</keyword>
<dbReference type="EC" id="2.7.7.7" evidence="17"/>
<evidence type="ECO:0000256" key="12">
    <source>
        <dbReference type="ARBA" id="ARBA00022932"/>
    </source>
</evidence>
<dbReference type="Pfam" id="PF11799">
    <property type="entry name" value="IMS_C"/>
    <property type="match status" value="1"/>
</dbReference>
<organism evidence="19">
    <name type="scientific">uncultured Mycobacterium sp</name>
    <dbReference type="NCBI Taxonomy" id="171292"/>
    <lineage>
        <taxon>Bacteria</taxon>
        <taxon>Bacillati</taxon>
        <taxon>Actinomycetota</taxon>
        <taxon>Actinomycetes</taxon>
        <taxon>Mycobacteriales</taxon>
        <taxon>Mycobacteriaceae</taxon>
        <taxon>Mycobacterium</taxon>
        <taxon>environmental samples</taxon>
    </lineage>
</organism>
<evidence type="ECO:0000256" key="17">
    <source>
        <dbReference type="HAMAP-Rule" id="MF_01113"/>
    </source>
</evidence>
<dbReference type="InterPro" id="IPR036775">
    <property type="entry name" value="DNA_pol_Y-fam_lit_finger_sf"/>
</dbReference>
<dbReference type="NCBIfam" id="NF002883">
    <property type="entry name" value="PRK03352.1"/>
    <property type="match status" value="1"/>
</dbReference>
<evidence type="ECO:0000313" key="19">
    <source>
        <dbReference type="EMBL" id="SBS77032.1"/>
    </source>
</evidence>
<dbReference type="InterPro" id="IPR001126">
    <property type="entry name" value="UmuC"/>
</dbReference>
<reference evidence="19" key="1">
    <citation type="submission" date="2016-03" db="EMBL/GenBank/DDBJ databases">
        <authorList>
            <person name="Ploux O."/>
        </authorList>
    </citation>
    <scope>NUCLEOTIDE SEQUENCE</scope>
    <source>
        <strain evidence="19">UC10</strain>
    </source>
</reference>
<evidence type="ECO:0000256" key="8">
    <source>
        <dbReference type="ARBA" id="ARBA00022705"/>
    </source>
</evidence>
<feature type="binding site" evidence="17">
    <location>
        <position position="14"/>
    </location>
    <ligand>
        <name>Mg(2+)</name>
        <dbReference type="ChEBI" id="CHEBI:18420"/>
    </ligand>
</feature>
<dbReference type="Gene3D" id="3.30.1490.100">
    <property type="entry name" value="DNA polymerase, Y-family, little finger domain"/>
    <property type="match status" value="1"/>
</dbReference>
<evidence type="ECO:0000256" key="10">
    <source>
        <dbReference type="ARBA" id="ARBA00022763"/>
    </source>
</evidence>
<comment type="catalytic activity">
    <reaction evidence="16 17">
        <text>DNA(n) + a 2'-deoxyribonucleoside 5'-triphosphate = DNA(n+1) + diphosphate</text>
        <dbReference type="Rhea" id="RHEA:22508"/>
        <dbReference type="Rhea" id="RHEA-COMP:17339"/>
        <dbReference type="Rhea" id="RHEA-COMP:17340"/>
        <dbReference type="ChEBI" id="CHEBI:33019"/>
        <dbReference type="ChEBI" id="CHEBI:61560"/>
        <dbReference type="ChEBI" id="CHEBI:173112"/>
        <dbReference type="EC" id="2.7.7.7"/>
    </reaction>
</comment>
<evidence type="ECO:0000256" key="1">
    <source>
        <dbReference type="ARBA" id="ARBA00004496"/>
    </source>
</evidence>
<evidence type="ECO:0000256" key="15">
    <source>
        <dbReference type="ARBA" id="ARBA00025589"/>
    </source>
</evidence>
<dbReference type="InterPro" id="IPR050116">
    <property type="entry name" value="DNA_polymerase-Y"/>
</dbReference>
<dbReference type="Pfam" id="PF00817">
    <property type="entry name" value="IMS"/>
    <property type="match status" value="1"/>
</dbReference>
<dbReference type="EMBL" id="FLQS01000034">
    <property type="protein sequence ID" value="SBS77032.1"/>
    <property type="molecule type" value="Genomic_DNA"/>
</dbReference>
<evidence type="ECO:0000256" key="13">
    <source>
        <dbReference type="ARBA" id="ARBA00023125"/>
    </source>
</evidence>
<keyword evidence="4 17" id="KW-0515">Mutator protein</keyword>
<feature type="binding site" evidence="17">
    <location>
        <position position="112"/>
    </location>
    <ligand>
        <name>Mg(2+)</name>
        <dbReference type="ChEBI" id="CHEBI:18420"/>
    </ligand>
</feature>
<comment type="subcellular location">
    <subcellularLocation>
        <location evidence="1 17">Cytoplasm</location>
    </subcellularLocation>
</comment>
<dbReference type="Gene3D" id="3.30.70.270">
    <property type="match status" value="1"/>
</dbReference>
<dbReference type="GO" id="GO:0006281">
    <property type="term" value="P:DNA repair"/>
    <property type="evidence" value="ECO:0007669"/>
    <property type="project" value="UniProtKB-UniRule"/>
</dbReference>
<evidence type="ECO:0000256" key="11">
    <source>
        <dbReference type="ARBA" id="ARBA00022842"/>
    </source>
</evidence>
<dbReference type="Gene3D" id="3.40.1170.60">
    <property type="match status" value="1"/>
</dbReference>
<dbReference type="SUPFAM" id="SSF56672">
    <property type="entry name" value="DNA/RNA polymerases"/>
    <property type="match status" value="1"/>
</dbReference>
<keyword evidence="9 17" id="KW-0479">Metal-binding</keyword>
<evidence type="ECO:0000256" key="3">
    <source>
        <dbReference type="ARBA" id="ARBA00011245"/>
    </source>
</evidence>
<dbReference type="CDD" id="cd03586">
    <property type="entry name" value="PolY_Pol_IV_kappa"/>
    <property type="match status" value="1"/>
</dbReference>
<dbReference type="InterPro" id="IPR053848">
    <property type="entry name" value="IMS_HHH_1"/>
</dbReference>
<gene>
    <name evidence="17 19" type="primary">dinB</name>
    <name evidence="19" type="ORF">MHPYR_40034</name>
</gene>
<dbReference type="PANTHER" id="PTHR11076:SF33">
    <property type="entry name" value="DNA POLYMERASE KAPPA"/>
    <property type="match status" value="1"/>
</dbReference>
<dbReference type="HAMAP" id="MF_01113">
    <property type="entry name" value="DNApol_IV"/>
    <property type="match status" value="1"/>
</dbReference>
<evidence type="ECO:0000256" key="6">
    <source>
        <dbReference type="ARBA" id="ARBA00022679"/>
    </source>
</evidence>
<dbReference type="GO" id="GO:0000287">
    <property type="term" value="F:magnesium ion binding"/>
    <property type="evidence" value="ECO:0007669"/>
    <property type="project" value="UniProtKB-UniRule"/>
</dbReference>
<keyword evidence="7 17" id="KW-0548">Nucleotidyltransferase</keyword>
<feature type="site" description="Substrate discrimination" evidence="17">
    <location>
        <position position="19"/>
    </location>
</feature>
<dbReference type="Pfam" id="PF21999">
    <property type="entry name" value="IMS_HHH_1"/>
    <property type="match status" value="1"/>
</dbReference>
<dbReference type="GO" id="GO:0003684">
    <property type="term" value="F:damaged DNA binding"/>
    <property type="evidence" value="ECO:0007669"/>
    <property type="project" value="InterPro"/>
</dbReference>
<dbReference type="InterPro" id="IPR043128">
    <property type="entry name" value="Rev_trsase/Diguanyl_cyclase"/>
</dbReference>
<dbReference type="SUPFAM" id="SSF100879">
    <property type="entry name" value="Lesion bypass DNA polymerase (Y-family), little finger domain"/>
    <property type="match status" value="1"/>
</dbReference>
<evidence type="ECO:0000256" key="2">
    <source>
        <dbReference type="ARBA" id="ARBA00010945"/>
    </source>
</evidence>
<evidence type="ECO:0000256" key="14">
    <source>
        <dbReference type="ARBA" id="ARBA00023204"/>
    </source>
</evidence>
<accession>A0A1Y5PEC8</accession>
<evidence type="ECO:0000259" key="18">
    <source>
        <dbReference type="PROSITE" id="PS50173"/>
    </source>
</evidence>
<evidence type="ECO:0000256" key="7">
    <source>
        <dbReference type="ARBA" id="ARBA00022695"/>
    </source>
</evidence>
<dbReference type="PANTHER" id="PTHR11076">
    <property type="entry name" value="DNA REPAIR POLYMERASE UMUC / TRANSFERASE FAMILY MEMBER"/>
    <property type="match status" value="1"/>
</dbReference>
<dbReference type="PROSITE" id="PS50173">
    <property type="entry name" value="UMUC"/>
    <property type="match status" value="1"/>
</dbReference>
<keyword evidence="13 17" id="KW-0238">DNA-binding</keyword>
<name>A0A1Y5PEC8_9MYCO</name>
<dbReference type="GO" id="GO:0006261">
    <property type="term" value="P:DNA-templated DNA replication"/>
    <property type="evidence" value="ECO:0007669"/>
    <property type="project" value="UniProtKB-UniRule"/>
</dbReference>
<dbReference type="GO" id="GO:0042276">
    <property type="term" value="P:error-prone translesion synthesis"/>
    <property type="evidence" value="ECO:0007669"/>
    <property type="project" value="TreeGrafter"/>
</dbReference>
<keyword evidence="11 17" id="KW-0460">Magnesium</keyword>
<feature type="domain" description="UmuC" evidence="18">
    <location>
        <begin position="10"/>
        <end position="189"/>
    </location>
</feature>
<evidence type="ECO:0000256" key="9">
    <source>
        <dbReference type="ARBA" id="ARBA00022723"/>
    </source>
</evidence>
<feature type="active site" evidence="17">
    <location>
        <position position="113"/>
    </location>
</feature>
<dbReference type="InterPro" id="IPR017961">
    <property type="entry name" value="DNA_pol_Y-fam_little_finger"/>
</dbReference>
<keyword evidence="14 17" id="KW-0234">DNA repair</keyword>
<protein>
    <recommendedName>
        <fullName evidence="17">DNA polymerase IV</fullName>
        <shortName evidence="17">Pol IV</shortName>
        <ecNumber evidence="17">2.7.7.7</ecNumber>
    </recommendedName>
</protein>
<comment type="function">
    <text evidence="15 17">Poorly processive, error-prone DNA polymerase involved in untargeted mutagenesis. Copies undamaged DNA at stalled replication forks, which arise in vivo from mismatched or misaligned primer ends. These misaligned primers can be extended by PolIV. Exhibits no 3'-5' exonuclease (proofreading) activity. May be involved in translesional synthesis, in conjunction with the beta clamp from PolIII.</text>
</comment>
<evidence type="ECO:0000256" key="4">
    <source>
        <dbReference type="ARBA" id="ARBA00022457"/>
    </source>
</evidence>
<dbReference type="GO" id="GO:0009432">
    <property type="term" value="P:SOS response"/>
    <property type="evidence" value="ECO:0007669"/>
    <property type="project" value="TreeGrafter"/>
</dbReference>
<keyword evidence="5 17" id="KW-0963">Cytoplasm</keyword>
<dbReference type="InterPro" id="IPR043502">
    <property type="entry name" value="DNA/RNA_pol_sf"/>
</dbReference>
<dbReference type="InterPro" id="IPR022880">
    <property type="entry name" value="DNApol_IV"/>
</dbReference>
<dbReference type="GO" id="GO:0005829">
    <property type="term" value="C:cytosol"/>
    <property type="evidence" value="ECO:0007669"/>
    <property type="project" value="TreeGrafter"/>
</dbReference>